<accession>A0A644YKP4</accession>
<dbReference type="InterPro" id="IPR032616">
    <property type="entry name" value="DUF4886"/>
</dbReference>
<proteinExistence type="predicted"/>
<dbReference type="Pfam" id="PF16227">
    <property type="entry name" value="DUF4886"/>
    <property type="match status" value="1"/>
</dbReference>
<dbReference type="InterPro" id="IPR036514">
    <property type="entry name" value="SGNH_hydro_sf"/>
</dbReference>
<sequence length="120" mass="13538">MYKAIAKTYQQAADESKIQIIIPCGTSIQNARTNPYLKSIGDELTRDGFHLNEEMGRYIAGLTVFETLIVNEEKINVDLYNDVTFIPGKDQDKNLIKYAKNSVMDAVKKPFKVTAFSAKK</sequence>
<gene>
    <name evidence="2" type="ORF">SDC9_75488</name>
</gene>
<evidence type="ECO:0000313" key="2">
    <source>
        <dbReference type="EMBL" id="MPM28950.1"/>
    </source>
</evidence>
<dbReference type="Gene3D" id="3.40.50.1110">
    <property type="entry name" value="SGNH hydrolase"/>
    <property type="match status" value="1"/>
</dbReference>
<comment type="caution">
    <text evidence="2">The sequence shown here is derived from an EMBL/GenBank/DDBJ whole genome shotgun (WGS) entry which is preliminary data.</text>
</comment>
<reference evidence="2" key="1">
    <citation type="submission" date="2019-08" db="EMBL/GenBank/DDBJ databases">
        <authorList>
            <person name="Kucharzyk K."/>
            <person name="Murdoch R.W."/>
            <person name="Higgins S."/>
            <person name="Loffler F."/>
        </authorList>
    </citation>
    <scope>NUCLEOTIDE SEQUENCE</scope>
</reference>
<protein>
    <recommendedName>
        <fullName evidence="1">DUF4886 domain-containing protein</fullName>
    </recommendedName>
</protein>
<feature type="domain" description="DUF4886" evidence="1">
    <location>
        <begin position="1"/>
        <end position="73"/>
    </location>
</feature>
<name>A0A644YKP4_9ZZZZ</name>
<dbReference type="AlphaFoldDB" id="A0A644YKP4"/>
<dbReference type="EMBL" id="VSSQ01005388">
    <property type="protein sequence ID" value="MPM28950.1"/>
    <property type="molecule type" value="Genomic_DNA"/>
</dbReference>
<organism evidence="2">
    <name type="scientific">bioreactor metagenome</name>
    <dbReference type="NCBI Taxonomy" id="1076179"/>
    <lineage>
        <taxon>unclassified sequences</taxon>
        <taxon>metagenomes</taxon>
        <taxon>ecological metagenomes</taxon>
    </lineage>
</organism>
<evidence type="ECO:0000259" key="1">
    <source>
        <dbReference type="Pfam" id="PF16227"/>
    </source>
</evidence>